<gene>
    <name evidence="1" type="ORF">HNQ01_000905</name>
</gene>
<dbReference type="Proteomes" id="UP001516061">
    <property type="component" value="Unassembled WGS sequence"/>
</dbReference>
<evidence type="ECO:0000313" key="2">
    <source>
        <dbReference type="Proteomes" id="UP001516061"/>
    </source>
</evidence>
<accession>A0ABX2FZJ0</accession>
<protein>
    <submittedName>
        <fullName evidence="1">GH25 family lysozyme M1 (1,4-beta-N-acetylmuramidase)</fullName>
    </submittedName>
</protein>
<organism evidence="1 2">
    <name type="scientific">Sphaerotilus uruguayifluvii</name>
    <dbReference type="NCBI Taxonomy" id="2735897"/>
    <lineage>
        <taxon>Bacteria</taxon>
        <taxon>Pseudomonadati</taxon>
        <taxon>Pseudomonadota</taxon>
        <taxon>Betaproteobacteria</taxon>
        <taxon>Burkholderiales</taxon>
        <taxon>Sphaerotilaceae</taxon>
        <taxon>Sphaerotilus</taxon>
    </lineage>
</organism>
<keyword evidence="2" id="KW-1185">Reference proteome</keyword>
<proteinExistence type="predicted"/>
<reference evidence="1 2" key="1">
    <citation type="submission" date="2020-05" db="EMBL/GenBank/DDBJ databases">
        <title>Genomic Encyclopedia of Type Strains, Phase IV (KMG-V): Genome sequencing to study the core and pangenomes of soil and plant-associated prokaryotes.</title>
        <authorList>
            <person name="Whitman W."/>
        </authorList>
    </citation>
    <scope>NUCLEOTIDE SEQUENCE [LARGE SCALE GENOMIC DNA]</scope>
    <source>
        <strain evidence="1 2">C29</strain>
    </source>
</reference>
<dbReference type="RefSeq" id="WP_173804182.1">
    <property type="nucleotide sequence ID" value="NZ_JABSNM010000003.1"/>
</dbReference>
<comment type="caution">
    <text evidence="1">The sequence shown here is derived from an EMBL/GenBank/DDBJ whole genome shotgun (WGS) entry which is preliminary data.</text>
</comment>
<name>A0ABX2FZJ0_9BURK</name>
<evidence type="ECO:0000313" key="1">
    <source>
        <dbReference type="EMBL" id="NRT55195.1"/>
    </source>
</evidence>
<sequence length="76" mass="7962">MTTTPADHIGTAAAHICASAARFIPFCLPAREQVRAFALSVARQRAAARAALCRAELRAKAAELVASDRLAVCGRA</sequence>
<dbReference type="EMBL" id="JABSNM010000003">
    <property type="protein sequence ID" value="NRT55195.1"/>
    <property type="molecule type" value="Genomic_DNA"/>
</dbReference>